<dbReference type="Proteomes" id="UP000821865">
    <property type="component" value="Chromosome 8"/>
</dbReference>
<dbReference type="EMBL" id="CM023477">
    <property type="protein sequence ID" value="KAH7938315.1"/>
    <property type="molecule type" value="Genomic_DNA"/>
</dbReference>
<evidence type="ECO:0000313" key="2">
    <source>
        <dbReference type="Proteomes" id="UP000821865"/>
    </source>
</evidence>
<keyword evidence="2" id="KW-1185">Reference proteome</keyword>
<proteinExistence type="predicted"/>
<sequence>MNSPTAVISTVFRAARGHRQAHPGVLKRVTAVGSLSSKTKAPSRRKREALRDRLDPPFQRVTDVSSQPRHCGLIRHGWPLSPKITVLCISGSIKDWQASPLVCSGVKISETAAAAARGGAPSPEVPQVSLGGGVVVSVSEAAEASPDATPPSAVGEAPPPSGSPSGPQGPTPVAVTCSFAADEHSPASISSLKALNPVDALPPPAGDDKELLYQSLSSSTIMVSTYGTPQYAQGYAVASSPYPNRQVTAEQVYVKAGSGGGLSPPAYATAHQGAELGGSPPSSMYPPLSMYMPQAQAWQTGGQLETTHNGYTLQPAALSPGSAAALVEDGRGVAGGNGAGANGFAPFPTQYLRSDMSWSVYDNSATLAAMPQPAYATDSMGRILSPGELRPPLAASLGALLSRHACRLIASRPDGPLGAVFPDSPGRDSARAFAGPLRGASLRCM</sequence>
<name>A0ACB8CBT5_DERSI</name>
<protein>
    <submittedName>
        <fullName evidence="1">Uncharacterized protein</fullName>
    </submittedName>
</protein>
<evidence type="ECO:0000313" key="1">
    <source>
        <dbReference type="EMBL" id="KAH7938315.1"/>
    </source>
</evidence>
<accession>A0ACB8CBT5</accession>
<organism evidence="1 2">
    <name type="scientific">Dermacentor silvarum</name>
    <name type="common">Tick</name>
    <dbReference type="NCBI Taxonomy" id="543639"/>
    <lineage>
        <taxon>Eukaryota</taxon>
        <taxon>Metazoa</taxon>
        <taxon>Ecdysozoa</taxon>
        <taxon>Arthropoda</taxon>
        <taxon>Chelicerata</taxon>
        <taxon>Arachnida</taxon>
        <taxon>Acari</taxon>
        <taxon>Parasitiformes</taxon>
        <taxon>Ixodida</taxon>
        <taxon>Ixodoidea</taxon>
        <taxon>Ixodidae</taxon>
        <taxon>Rhipicephalinae</taxon>
        <taxon>Dermacentor</taxon>
    </lineage>
</organism>
<comment type="caution">
    <text evidence="1">The sequence shown here is derived from an EMBL/GenBank/DDBJ whole genome shotgun (WGS) entry which is preliminary data.</text>
</comment>
<reference evidence="1" key="1">
    <citation type="submission" date="2020-05" db="EMBL/GenBank/DDBJ databases">
        <title>Large-scale comparative analyses of tick genomes elucidate their genetic diversity and vector capacities.</title>
        <authorList>
            <person name="Jia N."/>
            <person name="Wang J."/>
            <person name="Shi W."/>
            <person name="Du L."/>
            <person name="Sun Y."/>
            <person name="Zhan W."/>
            <person name="Jiang J."/>
            <person name="Wang Q."/>
            <person name="Zhang B."/>
            <person name="Ji P."/>
            <person name="Sakyi L.B."/>
            <person name="Cui X."/>
            <person name="Yuan T."/>
            <person name="Jiang B."/>
            <person name="Yang W."/>
            <person name="Lam T.T.-Y."/>
            <person name="Chang Q."/>
            <person name="Ding S."/>
            <person name="Wang X."/>
            <person name="Zhu J."/>
            <person name="Ruan X."/>
            <person name="Zhao L."/>
            <person name="Wei J."/>
            <person name="Que T."/>
            <person name="Du C."/>
            <person name="Cheng J."/>
            <person name="Dai P."/>
            <person name="Han X."/>
            <person name="Huang E."/>
            <person name="Gao Y."/>
            <person name="Liu J."/>
            <person name="Shao H."/>
            <person name="Ye R."/>
            <person name="Li L."/>
            <person name="Wei W."/>
            <person name="Wang X."/>
            <person name="Wang C."/>
            <person name="Yang T."/>
            <person name="Huo Q."/>
            <person name="Li W."/>
            <person name="Guo W."/>
            <person name="Chen H."/>
            <person name="Zhou L."/>
            <person name="Ni X."/>
            <person name="Tian J."/>
            <person name="Zhou Y."/>
            <person name="Sheng Y."/>
            <person name="Liu T."/>
            <person name="Pan Y."/>
            <person name="Xia L."/>
            <person name="Li J."/>
            <person name="Zhao F."/>
            <person name="Cao W."/>
        </authorList>
    </citation>
    <scope>NUCLEOTIDE SEQUENCE</scope>
    <source>
        <strain evidence="1">Dsil-2018</strain>
    </source>
</reference>
<gene>
    <name evidence="1" type="ORF">HPB49_022438</name>
</gene>